<evidence type="ECO:0000256" key="1">
    <source>
        <dbReference type="SAM" id="Phobius"/>
    </source>
</evidence>
<gene>
    <name evidence="3" type="ordered locus">Mboo_1189</name>
</gene>
<dbReference type="Gene3D" id="1.10.10.10">
    <property type="entry name" value="Winged helix-like DNA-binding domain superfamily/Winged helix DNA-binding domain"/>
    <property type="match status" value="2"/>
</dbReference>
<dbReference type="PANTHER" id="PTHR36216">
    <property type="entry name" value="TRANSCRIPTIONAL REGULATOR, TRMB"/>
    <property type="match status" value="1"/>
</dbReference>
<dbReference type="SUPFAM" id="SSF46785">
    <property type="entry name" value="Winged helix' DNA-binding domain"/>
    <property type="match status" value="2"/>
</dbReference>
<dbReference type="GeneID" id="5412174"/>
<evidence type="ECO:0000313" key="4">
    <source>
        <dbReference type="Proteomes" id="UP000002408"/>
    </source>
</evidence>
<keyword evidence="1" id="KW-0812">Transmembrane</keyword>
<dbReference type="RefSeq" id="WP_012106735.1">
    <property type="nucleotide sequence ID" value="NC_009712.1"/>
</dbReference>
<keyword evidence="1" id="KW-1133">Transmembrane helix</keyword>
<feature type="domain" description="HTH arsR-type" evidence="2">
    <location>
        <begin position="160"/>
        <end position="237"/>
    </location>
</feature>
<dbReference type="PANTHER" id="PTHR36216:SF1">
    <property type="entry name" value="HTH ARSR-TYPE DOMAIN-CONTAINING PROTEIN"/>
    <property type="match status" value="1"/>
</dbReference>
<organism evidence="3 4">
    <name type="scientific">Methanoregula boonei (strain DSM 21154 / JCM 14090 / 6A8)</name>
    <dbReference type="NCBI Taxonomy" id="456442"/>
    <lineage>
        <taxon>Archaea</taxon>
        <taxon>Methanobacteriati</taxon>
        <taxon>Methanobacteriota</taxon>
        <taxon>Stenosarchaea group</taxon>
        <taxon>Methanomicrobia</taxon>
        <taxon>Methanomicrobiales</taxon>
        <taxon>Methanoregulaceae</taxon>
        <taxon>Methanoregula</taxon>
    </lineage>
</organism>
<dbReference type="SMART" id="SM00418">
    <property type="entry name" value="HTH_ARSR"/>
    <property type="match status" value="1"/>
</dbReference>
<sequence precursor="true">MKNATKVLLFFLLFSFIIAVASGGYTVTPYVTPYSLSTGPYDASGADAHVSFFQLPLWIQISCITGAVLAFLALFKCIPLVLGRVEELLDNKNRRAILDYVGSHPGCTITDISQNTGLNRGTVKYHLFLLLREQKIVRKNDGNKMYHFKNGGASPERKQEYGYIRNPRKREILMAILNEPGISNATLAERLHLDKSSVHRHLHQFLEEKMIESHWDGKNVGYTVTPEVAKMLAEFSE</sequence>
<name>A7I7J6_METB6</name>
<evidence type="ECO:0000313" key="3">
    <source>
        <dbReference type="EMBL" id="ABS55707.1"/>
    </source>
</evidence>
<keyword evidence="4" id="KW-1185">Reference proteome</keyword>
<dbReference type="AlphaFoldDB" id="A7I7J6"/>
<dbReference type="OrthoDB" id="28610at2157"/>
<proteinExistence type="predicted"/>
<keyword evidence="1" id="KW-0472">Membrane</keyword>
<protein>
    <submittedName>
        <fullName evidence="3">Regulatory protein, ArsR</fullName>
    </submittedName>
</protein>
<accession>A7I7J6</accession>
<evidence type="ECO:0000259" key="2">
    <source>
        <dbReference type="SMART" id="SM00418"/>
    </source>
</evidence>
<reference evidence="4" key="1">
    <citation type="journal article" date="2015" name="Microbiology">
        <title>Genome of Methanoregula boonei 6A8 reveals adaptations to oligotrophic peatland environments.</title>
        <authorList>
            <person name="Braeuer S."/>
            <person name="Cadillo-Quiroz H."/>
            <person name="Kyrpides N."/>
            <person name="Woyke T."/>
            <person name="Goodwin L."/>
            <person name="Detter C."/>
            <person name="Podell S."/>
            <person name="Yavitt J.B."/>
            <person name="Zinder S.H."/>
        </authorList>
    </citation>
    <scope>NUCLEOTIDE SEQUENCE [LARGE SCALE GENOMIC DNA]</scope>
    <source>
        <strain evidence="4">DSM 21154 / JCM 14090 / 6A8</strain>
    </source>
</reference>
<dbReference type="KEGG" id="mbn:Mboo_1189"/>
<dbReference type="GO" id="GO:0003700">
    <property type="term" value="F:DNA-binding transcription factor activity"/>
    <property type="evidence" value="ECO:0007669"/>
    <property type="project" value="InterPro"/>
</dbReference>
<dbReference type="InterPro" id="IPR011991">
    <property type="entry name" value="ArsR-like_HTH"/>
</dbReference>
<dbReference type="InterPro" id="IPR036388">
    <property type="entry name" value="WH-like_DNA-bd_sf"/>
</dbReference>
<feature type="transmembrane region" description="Helical" evidence="1">
    <location>
        <begin position="57"/>
        <end position="82"/>
    </location>
</feature>
<dbReference type="eggNOG" id="arCOG02611">
    <property type="taxonomic scope" value="Archaea"/>
</dbReference>
<dbReference type="Pfam" id="PF13412">
    <property type="entry name" value="HTH_24"/>
    <property type="match status" value="2"/>
</dbReference>
<dbReference type="EMBL" id="CP000780">
    <property type="protein sequence ID" value="ABS55707.1"/>
    <property type="molecule type" value="Genomic_DNA"/>
</dbReference>
<dbReference type="HOGENOM" id="CLU_084118_1_0_2"/>
<dbReference type="InterPro" id="IPR001845">
    <property type="entry name" value="HTH_ArsR_DNA-bd_dom"/>
</dbReference>
<dbReference type="Proteomes" id="UP000002408">
    <property type="component" value="Chromosome"/>
</dbReference>
<dbReference type="STRING" id="456442.Mboo_1189"/>
<dbReference type="CDD" id="cd00090">
    <property type="entry name" value="HTH_ARSR"/>
    <property type="match status" value="2"/>
</dbReference>
<dbReference type="InterPro" id="IPR036390">
    <property type="entry name" value="WH_DNA-bd_sf"/>
</dbReference>